<gene>
    <name evidence="3" type="ORF">B9W14_19075</name>
</gene>
<dbReference type="PANTHER" id="PTHR30032">
    <property type="entry name" value="N-ACETYLMURAMOYL-L-ALANINE AMIDASE-RELATED"/>
    <property type="match status" value="1"/>
</dbReference>
<protein>
    <recommendedName>
        <fullName evidence="2">Prolow-density lipoprotein receptor-related protein 1-like beta-propeller domain-containing protein</fullName>
    </recommendedName>
</protein>
<dbReference type="InterPro" id="IPR011042">
    <property type="entry name" value="6-blade_b-propeller_TolB-like"/>
</dbReference>
<dbReference type="Gene3D" id="3.40.50.12090">
    <property type="match status" value="2"/>
</dbReference>
<feature type="chain" id="PRO_5015841455" description="Prolow-density lipoprotein receptor-related protein 1-like beta-propeller domain-containing protein" evidence="1">
    <location>
        <begin position="28"/>
        <end position="669"/>
    </location>
</feature>
<reference evidence="4" key="1">
    <citation type="submission" date="2017-04" db="EMBL/GenBank/DDBJ databases">
        <authorList>
            <person name="Song Y."/>
            <person name="Cho B.-K."/>
        </authorList>
    </citation>
    <scope>NUCLEOTIDE SEQUENCE [LARGE SCALE GENOMIC DNA]</scope>
    <source>
        <strain evidence="4">SL1</strain>
    </source>
</reference>
<dbReference type="PANTHER" id="PTHR30032:SF8">
    <property type="entry name" value="GERMINATION-SPECIFIC N-ACETYLMURAMOYL-L-ALANINE AMIDASE"/>
    <property type="match status" value="1"/>
</dbReference>
<organism evidence="3 4">
    <name type="scientific">Clostridium drakei</name>
    <dbReference type="NCBI Taxonomy" id="332101"/>
    <lineage>
        <taxon>Bacteria</taxon>
        <taxon>Bacillati</taxon>
        <taxon>Bacillota</taxon>
        <taxon>Clostridia</taxon>
        <taxon>Eubacteriales</taxon>
        <taxon>Clostridiaceae</taxon>
        <taxon>Clostridium</taxon>
    </lineage>
</organism>
<dbReference type="Gene3D" id="2.120.10.30">
    <property type="entry name" value="TolB, C-terminal domain"/>
    <property type="match status" value="1"/>
</dbReference>
<keyword evidence="4" id="KW-1185">Reference proteome</keyword>
<dbReference type="AlphaFoldDB" id="A0A2U8DVV8"/>
<feature type="signal peptide" evidence="1">
    <location>
        <begin position="1"/>
        <end position="27"/>
    </location>
</feature>
<sequence>MLKKKFCLLVSVAAVGLSMLCTSKVNAASPEVKRIWGADRYETCSKIVQEGWKSTSEYAVIVNGENFPDALSSSVLAKKYNAPILLAKGSILGDKTYNELKRLKVQHAFIVGGTAVITPSVENTMKSMGITTERLSGQDRNGTSAAVAEKIGTDNGVILTTDNDFTDALSIAPIAARYQMPIILMPKDGIPGSVEKFMAGKNISKTYIIGGADVISEDTALKFSNVERIDGKDKYERNINIIKAFGDKVNFSNVCMAYSEQFADALSGSAFAAQGANPIILMGDKSSEYTKYFLTTKESEIKNITVFGGTSGIKELHEQDVFNGASDDNSNSTSTTEVGVENNGSAIVKQGNWVYYSVNDGKSLSTSKFYKEKSDGSDKVKLSNDFAKKIWIDGDYIYYINYYGENQKNCFYKMKNDGSERSEVTNDAPVYVNFQDDCIYYAKYNKVDSDKFSIYKIKKDGTGKQAIGNEHGMYLTLKDGWLYYANLDDGSKIYKMRTDGSDKKLLCNDSAENYMNIIGNWIYYCDNENNNLYRIKLDGSEKQKLNNSKSRNINIVGNYIYYSSIDDNDNGLLCKMKLDGSENRTLSDVDCSTAIEVQGDYIYCSGFNSNGIYKVKNDGTGYEKISEDKYVISLYVLGDWVYHVDLMSGNMTSKLYRMKLNGSLDQIVQ</sequence>
<evidence type="ECO:0000313" key="3">
    <source>
        <dbReference type="EMBL" id="AWI06505.1"/>
    </source>
</evidence>
<dbReference type="SUPFAM" id="SSF82171">
    <property type="entry name" value="DPP6 N-terminal domain-like"/>
    <property type="match status" value="1"/>
</dbReference>
<dbReference type="SUPFAM" id="SSF69304">
    <property type="entry name" value="Tricorn protease N-terminal domain"/>
    <property type="match status" value="1"/>
</dbReference>
<dbReference type="OrthoDB" id="27389at2"/>
<evidence type="ECO:0000256" key="1">
    <source>
        <dbReference type="SAM" id="SignalP"/>
    </source>
</evidence>
<keyword evidence="1" id="KW-0732">Signal</keyword>
<accession>A0A2U8DVV8</accession>
<dbReference type="Pfam" id="PF04122">
    <property type="entry name" value="CW_binding_2"/>
    <property type="match status" value="3"/>
</dbReference>
<proteinExistence type="predicted"/>
<dbReference type="EMBL" id="CP020953">
    <property type="protein sequence ID" value="AWI06505.1"/>
    <property type="molecule type" value="Genomic_DNA"/>
</dbReference>
<evidence type="ECO:0000313" key="4">
    <source>
        <dbReference type="Proteomes" id="UP000244910"/>
    </source>
</evidence>
<dbReference type="Pfam" id="PF16472">
    <property type="entry name" value="DUF5050"/>
    <property type="match status" value="1"/>
</dbReference>
<evidence type="ECO:0000259" key="2">
    <source>
        <dbReference type="Pfam" id="PF16472"/>
    </source>
</evidence>
<dbReference type="KEGG" id="cdrk:B9W14_19075"/>
<name>A0A2U8DVV8_9CLOT</name>
<dbReference type="InterPro" id="IPR051922">
    <property type="entry name" value="Bact_Sporulation_Assoc"/>
</dbReference>
<dbReference type="Proteomes" id="UP000244910">
    <property type="component" value="Chromosome"/>
</dbReference>
<dbReference type="InterPro" id="IPR032485">
    <property type="entry name" value="LRP1-like_beta_prop"/>
</dbReference>
<dbReference type="RefSeq" id="WP_084572273.1">
    <property type="nucleotide sequence ID" value="NZ_CP020953.1"/>
</dbReference>
<dbReference type="InterPro" id="IPR007253">
    <property type="entry name" value="Cell_wall-bd_2"/>
</dbReference>
<feature type="domain" description="Prolow-density lipoprotein receptor-related protein 1-like beta-propeller" evidence="2">
    <location>
        <begin position="342"/>
        <end position="605"/>
    </location>
</feature>